<evidence type="ECO:0000256" key="1">
    <source>
        <dbReference type="SAM" id="Phobius"/>
    </source>
</evidence>
<name>A0A382IHS1_9ZZZZ</name>
<organism evidence="2">
    <name type="scientific">marine metagenome</name>
    <dbReference type="NCBI Taxonomy" id="408172"/>
    <lineage>
        <taxon>unclassified sequences</taxon>
        <taxon>metagenomes</taxon>
        <taxon>ecological metagenomes</taxon>
    </lineage>
</organism>
<protein>
    <submittedName>
        <fullName evidence="2">Uncharacterized protein</fullName>
    </submittedName>
</protein>
<proteinExistence type="predicted"/>
<sequence length="111" mass="12746">WTNKLPIIERNAAIDTLIGLNHESSGKVVISPKKRLVRWVAAYGTILLGGLAWQIQMESDKYYDQYLHAGDPSKRQNAWEKTERLDQTSGMMVIGSQLFMQLLIYTYIEDN</sequence>
<reference evidence="2" key="1">
    <citation type="submission" date="2018-05" db="EMBL/GenBank/DDBJ databases">
        <authorList>
            <person name="Lanie J.A."/>
            <person name="Ng W.-L."/>
            <person name="Kazmierczak K.M."/>
            <person name="Andrzejewski T.M."/>
            <person name="Davidsen T.M."/>
            <person name="Wayne K.J."/>
            <person name="Tettelin H."/>
            <person name="Glass J.I."/>
            <person name="Rusch D."/>
            <person name="Podicherti R."/>
            <person name="Tsui H.-C.T."/>
            <person name="Winkler M.E."/>
        </authorList>
    </citation>
    <scope>NUCLEOTIDE SEQUENCE</scope>
</reference>
<feature type="transmembrane region" description="Helical" evidence="1">
    <location>
        <begin position="36"/>
        <end position="55"/>
    </location>
</feature>
<dbReference type="AlphaFoldDB" id="A0A382IHS1"/>
<accession>A0A382IHS1</accession>
<keyword evidence="1" id="KW-1133">Transmembrane helix</keyword>
<feature type="non-terminal residue" evidence="2">
    <location>
        <position position="1"/>
    </location>
</feature>
<evidence type="ECO:0000313" key="2">
    <source>
        <dbReference type="EMBL" id="SVB98413.1"/>
    </source>
</evidence>
<keyword evidence="1" id="KW-0812">Transmembrane</keyword>
<dbReference type="EMBL" id="UINC01067082">
    <property type="protein sequence ID" value="SVB98413.1"/>
    <property type="molecule type" value="Genomic_DNA"/>
</dbReference>
<gene>
    <name evidence="2" type="ORF">METZ01_LOCUS251267</name>
</gene>
<keyword evidence="1" id="KW-0472">Membrane</keyword>